<dbReference type="InterPro" id="IPR050117">
    <property type="entry name" value="MAPK"/>
</dbReference>
<dbReference type="KEGG" id="ngr:NAEGRDRAFT_70365"/>
<name>D2VN43_NAEGR</name>
<dbReference type="InterPro" id="IPR011009">
    <property type="entry name" value="Kinase-like_dom_sf"/>
</dbReference>
<dbReference type="OrthoDB" id="1926123at2759"/>
<dbReference type="EMBL" id="GG738884">
    <property type="protein sequence ID" value="EFC41587.1"/>
    <property type="molecule type" value="Genomic_DNA"/>
</dbReference>
<accession>D2VN43</accession>
<evidence type="ECO:0000313" key="4">
    <source>
        <dbReference type="Proteomes" id="UP000006671"/>
    </source>
</evidence>
<keyword evidence="2" id="KW-0067">ATP-binding</keyword>
<dbReference type="OMA" id="EDEYLWA"/>
<dbReference type="GeneID" id="8855072"/>
<dbReference type="GO" id="GO:0005524">
    <property type="term" value="F:ATP binding"/>
    <property type="evidence" value="ECO:0007669"/>
    <property type="project" value="UniProtKB-KW"/>
</dbReference>
<dbReference type="AlphaFoldDB" id="D2VN43"/>
<keyword evidence="4" id="KW-1185">Reference proteome</keyword>
<sequence>MEHVKHGEARKYIKNLNKKKPIPFKILFPKAKKEELDLLSKMLQFNPSKRISAEEALAHPYFASLHDLKDEPASNISFQFKFENVDITEQELRDSLYALACQYHPEMLLH</sequence>
<dbReference type="eggNOG" id="KOG0660">
    <property type="taxonomic scope" value="Eukaryota"/>
</dbReference>
<dbReference type="SUPFAM" id="SSF56112">
    <property type="entry name" value="Protein kinase-like (PK-like)"/>
    <property type="match status" value="1"/>
</dbReference>
<dbReference type="STRING" id="5762.D2VN43"/>
<proteinExistence type="predicted"/>
<protein>
    <submittedName>
        <fullName evidence="3">Predicted protein</fullName>
    </submittedName>
</protein>
<evidence type="ECO:0000256" key="1">
    <source>
        <dbReference type="ARBA" id="ARBA00022741"/>
    </source>
</evidence>
<dbReference type="PANTHER" id="PTHR24055">
    <property type="entry name" value="MITOGEN-ACTIVATED PROTEIN KINASE"/>
    <property type="match status" value="1"/>
</dbReference>
<organism evidence="4">
    <name type="scientific">Naegleria gruberi</name>
    <name type="common">Amoeba</name>
    <dbReference type="NCBI Taxonomy" id="5762"/>
    <lineage>
        <taxon>Eukaryota</taxon>
        <taxon>Discoba</taxon>
        <taxon>Heterolobosea</taxon>
        <taxon>Tetramitia</taxon>
        <taxon>Eutetramitia</taxon>
        <taxon>Vahlkampfiidae</taxon>
        <taxon>Naegleria</taxon>
    </lineage>
</organism>
<dbReference type="RefSeq" id="XP_002674331.1">
    <property type="nucleotide sequence ID" value="XM_002674285.1"/>
</dbReference>
<dbReference type="InParanoid" id="D2VN43"/>
<dbReference type="Gene3D" id="1.10.510.10">
    <property type="entry name" value="Transferase(Phosphotransferase) domain 1"/>
    <property type="match status" value="1"/>
</dbReference>
<keyword evidence="1" id="KW-0547">Nucleotide-binding</keyword>
<gene>
    <name evidence="3" type="ORF">NAEGRDRAFT_70365</name>
</gene>
<dbReference type="VEuPathDB" id="AmoebaDB:NAEGRDRAFT_70365"/>
<evidence type="ECO:0000256" key="2">
    <source>
        <dbReference type="ARBA" id="ARBA00022840"/>
    </source>
</evidence>
<dbReference type="Gene3D" id="3.30.200.20">
    <property type="entry name" value="Phosphorylase Kinase, domain 1"/>
    <property type="match status" value="1"/>
</dbReference>
<reference evidence="3 4" key="1">
    <citation type="journal article" date="2010" name="Cell">
        <title>The genome of Naegleria gruberi illuminates early eukaryotic versatility.</title>
        <authorList>
            <person name="Fritz-Laylin L.K."/>
            <person name="Prochnik S.E."/>
            <person name="Ginger M.L."/>
            <person name="Dacks J.B."/>
            <person name="Carpenter M.L."/>
            <person name="Field M.C."/>
            <person name="Kuo A."/>
            <person name="Paredez A."/>
            <person name="Chapman J."/>
            <person name="Pham J."/>
            <person name="Shu S."/>
            <person name="Neupane R."/>
            <person name="Cipriano M."/>
            <person name="Mancuso J."/>
            <person name="Tu H."/>
            <person name="Salamov A."/>
            <person name="Lindquist E."/>
            <person name="Shapiro H."/>
            <person name="Lucas S."/>
            <person name="Grigoriev I.V."/>
            <person name="Cande W.Z."/>
            <person name="Fulton C."/>
            <person name="Rokhsar D.S."/>
            <person name="Dawson S.C."/>
        </authorList>
    </citation>
    <scope>NUCLEOTIDE SEQUENCE [LARGE SCALE GENOMIC DNA]</scope>
    <source>
        <strain evidence="3 4">NEG-M</strain>
    </source>
</reference>
<dbReference type="Proteomes" id="UP000006671">
    <property type="component" value="Unassembled WGS sequence"/>
</dbReference>
<evidence type="ECO:0000313" key="3">
    <source>
        <dbReference type="EMBL" id="EFC41587.1"/>
    </source>
</evidence>